<gene>
    <name evidence="2" type="ORF">LA66_07510</name>
</gene>
<feature type="transmembrane region" description="Helical" evidence="1">
    <location>
        <begin position="38"/>
        <end position="59"/>
    </location>
</feature>
<evidence type="ECO:0008006" key="4">
    <source>
        <dbReference type="Google" id="ProtNLM"/>
    </source>
</evidence>
<comment type="caution">
    <text evidence="2">The sequence shown here is derived from an EMBL/GenBank/DDBJ whole genome shotgun (WGS) entry which is preliminary data.</text>
</comment>
<name>A0A0B1Q7J8_9HYPH</name>
<feature type="transmembrane region" description="Helical" evidence="1">
    <location>
        <begin position="6"/>
        <end position="26"/>
    </location>
</feature>
<feature type="transmembrane region" description="Helical" evidence="1">
    <location>
        <begin position="79"/>
        <end position="103"/>
    </location>
</feature>
<evidence type="ECO:0000313" key="2">
    <source>
        <dbReference type="EMBL" id="KHJ56374.1"/>
    </source>
</evidence>
<keyword evidence="1" id="KW-1133">Transmembrane helix</keyword>
<dbReference type="AlphaFoldDB" id="A0A0B1Q7J8"/>
<evidence type="ECO:0000256" key="1">
    <source>
        <dbReference type="SAM" id="Phobius"/>
    </source>
</evidence>
<accession>A0A0B1Q7J8</accession>
<organism evidence="2 3">
    <name type="scientific">Aureimonas altamirensis</name>
    <dbReference type="NCBI Taxonomy" id="370622"/>
    <lineage>
        <taxon>Bacteria</taxon>
        <taxon>Pseudomonadati</taxon>
        <taxon>Pseudomonadota</taxon>
        <taxon>Alphaproteobacteria</taxon>
        <taxon>Hyphomicrobiales</taxon>
        <taxon>Aurantimonadaceae</taxon>
        <taxon>Aureimonas</taxon>
    </lineage>
</organism>
<reference evidence="2 3" key="1">
    <citation type="submission" date="2014-09" db="EMBL/GenBank/DDBJ databases">
        <title>Isolation and characterization of Aurantimonas altamirensis ON-56566 from clinical sample following a dog bite.</title>
        <authorList>
            <person name="Eshaghi A."/>
            <person name="Li A."/>
            <person name="Shahinas D."/>
            <person name="Bahn P."/>
            <person name="Kus J.V."/>
            <person name="Patel S.N."/>
        </authorList>
    </citation>
    <scope>NUCLEOTIDE SEQUENCE [LARGE SCALE GENOMIC DNA]</scope>
    <source>
        <strain evidence="2 3">ON-56566</strain>
    </source>
</reference>
<proteinExistence type="predicted"/>
<protein>
    <recommendedName>
        <fullName evidence="4">Transmembrane protein</fullName>
    </recommendedName>
</protein>
<keyword evidence="1" id="KW-0472">Membrane</keyword>
<evidence type="ECO:0000313" key="3">
    <source>
        <dbReference type="Proteomes" id="UP000030826"/>
    </source>
</evidence>
<keyword evidence="1" id="KW-0812">Transmembrane</keyword>
<dbReference type="RefSeq" id="WP_039190099.1">
    <property type="nucleotide sequence ID" value="NZ_JRFJ01000001.1"/>
</dbReference>
<dbReference type="EMBL" id="JRFJ01000001">
    <property type="protein sequence ID" value="KHJ56374.1"/>
    <property type="molecule type" value="Genomic_DNA"/>
</dbReference>
<sequence length="108" mass="11738">MQAINQLVQSRIFCALLALMVPALILSIANSDFVISPGFLMALVIPGGLLGTAVSFVIYPFAVAFHAFGSMDGDQGPAYFIAISFLCGIAFWWFIGYVTLMLLRKRIS</sequence>
<dbReference type="Proteomes" id="UP000030826">
    <property type="component" value="Unassembled WGS sequence"/>
</dbReference>